<feature type="chain" id="PRO_5044805964" evidence="5">
    <location>
        <begin position="23"/>
        <end position="370"/>
    </location>
</feature>
<dbReference type="GO" id="GO:0016787">
    <property type="term" value="F:hydrolase activity"/>
    <property type="evidence" value="ECO:0007669"/>
    <property type="project" value="UniProtKB-KW"/>
</dbReference>
<comment type="caution">
    <text evidence="6">The sequence shown here is derived from an EMBL/GenBank/DDBJ whole genome shotgun (WGS) entry which is preliminary data.</text>
</comment>
<evidence type="ECO:0000313" key="7">
    <source>
        <dbReference type="Proteomes" id="UP001632038"/>
    </source>
</evidence>
<gene>
    <name evidence="6" type="ORF">CASFOL_026367</name>
</gene>
<sequence length="370" mass="40866">MDNAKVAFITVVLISLAYITKGKLSTPAAPPCNFPAIYNFGDSNSDTGAMSAAFWPIPPPYGVNYFGKPAGRNSDGRLIIDFIAEHLGLPYLSPYLDSIGPNFRHGANFATTGSTIRTHNESIFDNGLSPFSLDIQTEQHYQFMTRTSELYHQDFSKSLYTFDIGQNDIINGFKRLTMAQLHAAIPEFVNQLGSTVTRLYEQGARAFWIHNIGPIGCLPLASMYFKNPKTGFLNKYGCIRSHNAMAIDFNRQLKARITTLRAELPRAALTYVDIYSAKYQLIRNARIYGFEGPMKICCGYHKNNVHVGCGQRIMVNGSDVFGAACSSPATCISWDGVHYSQAANQWVANQILNGSFSDPPVPISSACLKH</sequence>
<dbReference type="EMBL" id="JAVIJP010000034">
    <property type="protein sequence ID" value="KAL3629145.1"/>
    <property type="molecule type" value="Genomic_DNA"/>
</dbReference>
<keyword evidence="7" id="KW-1185">Reference proteome</keyword>
<keyword evidence="2 5" id="KW-0732">Signal</keyword>
<protein>
    <submittedName>
        <fullName evidence="6">Uncharacterized protein</fullName>
    </submittedName>
</protein>
<feature type="signal peptide" evidence="5">
    <location>
        <begin position="1"/>
        <end position="22"/>
    </location>
</feature>
<dbReference type="Pfam" id="PF00657">
    <property type="entry name" value="Lipase_GDSL"/>
    <property type="match status" value="1"/>
</dbReference>
<dbReference type="Gene3D" id="3.40.50.1110">
    <property type="entry name" value="SGNH hydrolase"/>
    <property type="match status" value="1"/>
</dbReference>
<evidence type="ECO:0000256" key="4">
    <source>
        <dbReference type="ARBA" id="ARBA00023180"/>
    </source>
</evidence>
<evidence type="ECO:0000256" key="5">
    <source>
        <dbReference type="SAM" id="SignalP"/>
    </source>
</evidence>
<proteinExistence type="inferred from homology"/>
<evidence type="ECO:0000256" key="2">
    <source>
        <dbReference type="ARBA" id="ARBA00022729"/>
    </source>
</evidence>
<keyword evidence="4" id="KW-0325">Glycoprotein</keyword>
<dbReference type="AlphaFoldDB" id="A0ABD3CGW9"/>
<dbReference type="CDD" id="cd01837">
    <property type="entry name" value="SGNH_plant_lipase_like"/>
    <property type="match status" value="1"/>
</dbReference>
<reference evidence="7" key="1">
    <citation type="journal article" date="2024" name="IScience">
        <title>Strigolactones Initiate the Formation of Haustorium-like Structures in Castilleja.</title>
        <authorList>
            <person name="Buerger M."/>
            <person name="Peterson D."/>
            <person name="Chory J."/>
        </authorList>
    </citation>
    <scope>NUCLEOTIDE SEQUENCE [LARGE SCALE GENOMIC DNA]</scope>
</reference>
<dbReference type="InterPro" id="IPR035669">
    <property type="entry name" value="SGNH_plant_lipase-like"/>
</dbReference>
<dbReference type="InterPro" id="IPR001087">
    <property type="entry name" value="GDSL"/>
</dbReference>
<evidence type="ECO:0000313" key="6">
    <source>
        <dbReference type="EMBL" id="KAL3629145.1"/>
    </source>
</evidence>
<dbReference type="PANTHER" id="PTHR22835:SF546">
    <property type="entry name" value="GDSL-LIKE LIPASE_ACYLHYDROLASE"/>
    <property type="match status" value="1"/>
</dbReference>
<evidence type="ECO:0000256" key="1">
    <source>
        <dbReference type="ARBA" id="ARBA00008668"/>
    </source>
</evidence>
<dbReference type="Proteomes" id="UP001632038">
    <property type="component" value="Unassembled WGS sequence"/>
</dbReference>
<dbReference type="SUPFAM" id="SSF52266">
    <property type="entry name" value="SGNH hydrolase"/>
    <property type="match status" value="1"/>
</dbReference>
<comment type="similarity">
    <text evidence="1">Belongs to the 'GDSL' lipolytic enzyme family.</text>
</comment>
<evidence type="ECO:0000256" key="3">
    <source>
        <dbReference type="ARBA" id="ARBA00022801"/>
    </source>
</evidence>
<organism evidence="6 7">
    <name type="scientific">Castilleja foliolosa</name>
    <dbReference type="NCBI Taxonomy" id="1961234"/>
    <lineage>
        <taxon>Eukaryota</taxon>
        <taxon>Viridiplantae</taxon>
        <taxon>Streptophyta</taxon>
        <taxon>Embryophyta</taxon>
        <taxon>Tracheophyta</taxon>
        <taxon>Spermatophyta</taxon>
        <taxon>Magnoliopsida</taxon>
        <taxon>eudicotyledons</taxon>
        <taxon>Gunneridae</taxon>
        <taxon>Pentapetalae</taxon>
        <taxon>asterids</taxon>
        <taxon>lamiids</taxon>
        <taxon>Lamiales</taxon>
        <taxon>Orobanchaceae</taxon>
        <taxon>Pedicularideae</taxon>
        <taxon>Castillejinae</taxon>
        <taxon>Castilleja</taxon>
    </lineage>
</organism>
<keyword evidence="3" id="KW-0378">Hydrolase</keyword>
<dbReference type="PANTHER" id="PTHR22835">
    <property type="entry name" value="ZINC FINGER FYVE DOMAIN CONTAINING PROTEIN"/>
    <property type="match status" value="1"/>
</dbReference>
<accession>A0ABD3CGW9</accession>
<dbReference type="InterPro" id="IPR036514">
    <property type="entry name" value="SGNH_hydro_sf"/>
</dbReference>
<name>A0ABD3CGW9_9LAMI</name>